<evidence type="ECO:0000313" key="1">
    <source>
        <dbReference type="EMBL" id="KAF5347970.1"/>
    </source>
</evidence>
<protein>
    <submittedName>
        <fullName evidence="1">Uncharacterized protein</fullName>
    </submittedName>
</protein>
<gene>
    <name evidence="1" type="ORF">D9756_010163</name>
</gene>
<sequence length="156" mass="17026">MATDITRRPRAWSDNTCPVHHQLLSALNHARGRVARASSSSTVPADTACALADWYSNTVSALMRSPFSGVPVSSGGNKRNIATSRVLFNEMHNSTRHTAYNRAAFYGIPSIPSAPSSIHVSILGTQRFIDHNIALALVMTLFPGWRAARSYAPHRQ</sequence>
<comment type="caution">
    <text evidence="1">The sequence shown here is derived from an EMBL/GenBank/DDBJ whole genome shotgun (WGS) entry which is preliminary data.</text>
</comment>
<name>A0A8H5CU90_9AGAR</name>
<evidence type="ECO:0000313" key="2">
    <source>
        <dbReference type="Proteomes" id="UP000559027"/>
    </source>
</evidence>
<dbReference type="EMBL" id="JAACJO010000022">
    <property type="protein sequence ID" value="KAF5347970.1"/>
    <property type="molecule type" value="Genomic_DNA"/>
</dbReference>
<organism evidence="1 2">
    <name type="scientific">Leucocoprinus leucothites</name>
    <dbReference type="NCBI Taxonomy" id="201217"/>
    <lineage>
        <taxon>Eukaryota</taxon>
        <taxon>Fungi</taxon>
        <taxon>Dikarya</taxon>
        <taxon>Basidiomycota</taxon>
        <taxon>Agaricomycotina</taxon>
        <taxon>Agaricomycetes</taxon>
        <taxon>Agaricomycetidae</taxon>
        <taxon>Agaricales</taxon>
        <taxon>Agaricineae</taxon>
        <taxon>Agaricaceae</taxon>
        <taxon>Leucocoprinus</taxon>
    </lineage>
</organism>
<reference evidence="1 2" key="1">
    <citation type="journal article" date="2020" name="ISME J.">
        <title>Uncovering the hidden diversity of litter-decomposition mechanisms in mushroom-forming fungi.</title>
        <authorList>
            <person name="Floudas D."/>
            <person name="Bentzer J."/>
            <person name="Ahren D."/>
            <person name="Johansson T."/>
            <person name="Persson P."/>
            <person name="Tunlid A."/>
        </authorList>
    </citation>
    <scope>NUCLEOTIDE SEQUENCE [LARGE SCALE GENOMIC DNA]</scope>
    <source>
        <strain evidence="1 2">CBS 146.42</strain>
    </source>
</reference>
<accession>A0A8H5CU90</accession>
<dbReference type="Proteomes" id="UP000559027">
    <property type="component" value="Unassembled WGS sequence"/>
</dbReference>
<keyword evidence="2" id="KW-1185">Reference proteome</keyword>
<dbReference type="AlphaFoldDB" id="A0A8H5CU90"/>
<proteinExistence type="predicted"/>